<feature type="compositionally biased region" description="Polar residues" evidence="1">
    <location>
        <begin position="136"/>
        <end position="145"/>
    </location>
</feature>
<reference evidence="2" key="1">
    <citation type="submission" date="2017-05" db="UniProtKB">
        <authorList>
            <consortium name="EnsemblMetazoa"/>
        </authorList>
    </citation>
    <scope>IDENTIFICATION</scope>
</reference>
<dbReference type="AlphaFoldDB" id="A0A1X7VP52"/>
<dbReference type="EnsemblMetazoa" id="Aqu2.1.41168_001">
    <property type="protein sequence ID" value="Aqu2.1.41168_001"/>
    <property type="gene ID" value="Aqu2.1.41168"/>
</dbReference>
<proteinExistence type="predicted"/>
<feature type="region of interest" description="Disordered" evidence="1">
    <location>
        <begin position="1"/>
        <end position="241"/>
    </location>
</feature>
<dbReference type="InParanoid" id="A0A1X7VP52"/>
<protein>
    <submittedName>
        <fullName evidence="2">Uncharacterized protein</fullName>
    </submittedName>
</protein>
<feature type="compositionally biased region" description="Basic and acidic residues" evidence="1">
    <location>
        <begin position="192"/>
        <end position="209"/>
    </location>
</feature>
<name>A0A1X7VP52_AMPQE</name>
<evidence type="ECO:0000256" key="1">
    <source>
        <dbReference type="SAM" id="MobiDB-lite"/>
    </source>
</evidence>
<feature type="compositionally biased region" description="Basic and acidic residues" evidence="1">
    <location>
        <begin position="106"/>
        <end position="115"/>
    </location>
</feature>
<sequence>MGNENSKTIKQNKDKDTPQEEQTMANKHGKNERQNSSENISILKKRDTSAIPPPSLSLSSSLPHLSSTSPFSSSNLSSSFSPNSHSFPILTIINTSEEGGTQSPKTQKDELKGPEIETNNEDSQSCILEQIPMSVSPPTHFNCNQRRLRGSEKRKLNKIKRKKRKRKTRLMKMHKSSSPPHKKIKMSKREKKQSESENENSDKAEKDTKSTTITNQIHSDAPAEQEGSGQEEGGVDNPNEEFTFFDTEVKGEIRKGEGCHEEIVDGFVNVHCLPSIPQLIFEETDGNWLDISIK</sequence>
<feature type="compositionally biased region" description="Basic residues" evidence="1">
    <location>
        <begin position="155"/>
        <end position="191"/>
    </location>
</feature>
<accession>A0A1X7VP52</accession>
<feature type="compositionally biased region" description="Polar residues" evidence="1">
    <location>
        <begin position="92"/>
        <end position="105"/>
    </location>
</feature>
<organism evidence="2">
    <name type="scientific">Amphimedon queenslandica</name>
    <name type="common">Sponge</name>
    <dbReference type="NCBI Taxonomy" id="400682"/>
    <lineage>
        <taxon>Eukaryota</taxon>
        <taxon>Metazoa</taxon>
        <taxon>Porifera</taxon>
        <taxon>Demospongiae</taxon>
        <taxon>Heteroscleromorpha</taxon>
        <taxon>Haplosclerida</taxon>
        <taxon>Niphatidae</taxon>
        <taxon>Amphimedon</taxon>
    </lineage>
</organism>
<evidence type="ECO:0000313" key="2">
    <source>
        <dbReference type="EnsemblMetazoa" id="Aqu2.1.41168_001"/>
    </source>
</evidence>
<feature type="compositionally biased region" description="Low complexity" evidence="1">
    <location>
        <begin position="56"/>
        <end position="88"/>
    </location>
</feature>